<dbReference type="EMBL" id="WJYA01000005">
    <property type="protein sequence ID" value="MTE26927.1"/>
    <property type="molecule type" value="Genomic_DNA"/>
</dbReference>
<dbReference type="EC" id="1.17.4.1" evidence="3"/>
<dbReference type="Pfam" id="PF00268">
    <property type="entry name" value="Ribonuc_red_sm"/>
    <property type="match status" value="1"/>
</dbReference>
<dbReference type="InterPro" id="IPR033909">
    <property type="entry name" value="RNR_small"/>
</dbReference>
<name>A0A7K1GCC3_9FLAO</name>
<organism evidence="8 9">
    <name type="scientific">Winogradskyella ouciana</name>
    <dbReference type="NCBI Taxonomy" id="2608631"/>
    <lineage>
        <taxon>Bacteria</taxon>
        <taxon>Pseudomonadati</taxon>
        <taxon>Bacteroidota</taxon>
        <taxon>Flavobacteriia</taxon>
        <taxon>Flavobacteriales</taxon>
        <taxon>Flavobacteriaceae</taxon>
        <taxon>Winogradskyella</taxon>
    </lineage>
</organism>
<feature type="domain" description="ATP-cone" evidence="7">
    <location>
        <begin position="9"/>
        <end position="104"/>
    </location>
</feature>
<evidence type="ECO:0000313" key="9">
    <source>
        <dbReference type="Proteomes" id="UP000447545"/>
    </source>
</evidence>
<dbReference type="SUPFAM" id="SSF47240">
    <property type="entry name" value="Ferritin-like"/>
    <property type="match status" value="1"/>
</dbReference>
<dbReference type="InterPro" id="IPR005144">
    <property type="entry name" value="ATP-cone_dom"/>
</dbReference>
<dbReference type="GO" id="GO:0005524">
    <property type="term" value="F:ATP binding"/>
    <property type="evidence" value="ECO:0007669"/>
    <property type="project" value="UniProtKB-UniRule"/>
</dbReference>
<comment type="caution">
    <text evidence="8">The sequence shown here is derived from an EMBL/GenBank/DDBJ whole genome shotgun (WGS) entry which is preliminary data.</text>
</comment>
<dbReference type="RefSeq" id="WP_155088844.1">
    <property type="nucleotide sequence ID" value="NZ_WJYA01000005.1"/>
</dbReference>
<dbReference type="GO" id="GO:0004748">
    <property type="term" value="F:ribonucleoside-diphosphate reductase activity, thioredoxin disulfide as acceptor"/>
    <property type="evidence" value="ECO:0007669"/>
    <property type="project" value="UniProtKB-EC"/>
</dbReference>
<evidence type="ECO:0000313" key="8">
    <source>
        <dbReference type="EMBL" id="MTE26927.1"/>
    </source>
</evidence>
<dbReference type="InterPro" id="IPR000358">
    <property type="entry name" value="RNR_small_fam"/>
</dbReference>
<keyword evidence="9" id="KW-1185">Reference proteome</keyword>
<dbReference type="AlphaFoldDB" id="A0A7K1GCC3"/>
<gene>
    <name evidence="8" type="ORF">F1003_08295</name>
</gene>
<dbReference type="GO" id="GO:0009263">
    <property type="term" value="P:deoxyribonucleotide biosynthetic process"/>
    <property type="evidence" value="ECO:0007669"/>
    <property type="project" value="InterPro"/>
</dbReference>
<dbReference type="Proteomes" id="UP000447545">
    <property type="component" value="Unassembled WGS sequence"/>
</dbReference>
<keyword evidence="4 6" id="KW-0547">Nucleotide-binding</keyword>
<evidence type="ECO:0000256" key="4">
    <source>
        <dbReference type="ARBA" id="ARBA00022741"/>
    </source>
</evidence>
<evidence type="ECO:0000259" key="7">
    <source>
        <dbReference type="PROSITE" id="PS51161"/>
    </source>
</evidence>
<evidence type="ECO:0000256" key="5">
    <source>
        <dbReference type="ARBA" id="ARBA00022840"/>
    </source>
</evidence>
<dbReference type="Gene3D" id="1.10.620.20">
    <property type="entry name" value="Ribonucleotide Reductase, subunit A"/>
    <property type="match status" value="1"/>
</dbReference>
<sequence length="429" mass="49863">METKQLEITEIIKRDYETTPFVLNKISNAVEKAMMSVGNGTKEDAKGIAAKVFEALLERRADDQNYVPTVEEVQDLVEVKLMDSQFLDVAKAYILYRDEQARNRKTNIFEKRINLKPYEYPALNEYVDAIRHSYWIHSEFNFTSDIQDFKTRLTVVEQNAIKNTMLAISQIEVAVKTFWGDIYQKMPKPEIGSVGATFAESEVRHHDAYSHLLEILGLNNEFKRLKKNPVIMRRVHYLETALKNAKSEDSKEYAESILLFSLFIEHVSLFSQFLIIMAFNKHKNMLKGISNVVEATSKEEQIHGDFGIDVIRIIKDENPTWFGEEHNTIVKVMCEEAFESESRIIDWIFEAGELDFLPKNVINEFIKQRFNNSLESIGIDKVFDIDESLLEQTEWFDDEIIGTKHGDFFVKRSINYSKRTKSITSDDLF</sequence>
<protein>
    <recommendedName>
        <fullName evidence="3">ribonucleoside-diphosphate reductase</fullName>
        <ecNumber evidence="3">1.17.4.1</ecNumber>
    </recommendedName>
</protein>
<evidence type="ECO:0000256" key="3">
    <source>
        <dbReference type="ARBA" id="ARBA00012274"/>
    </source>
</evidence>
<dbReference type="Pfam" id="PF03477">
    <property type="entry name" value="ATP-cone"/>
    <property type="match status" value="1"/>
</dbReference>
<proteinExistence type="inferred from homology"/>
<comment type="cofactor">
    <cofactor evidence="1">
        <name>Fe cation</name>
        <dbReference type="ChEBI" id="CHEBI:24875"/>
    </cofactor>
</comment>
<dbReference type="CDD" id="cd01049">
    <property type="entry name" value="RNRR2"/>
    <property type="match status" value="1"/>
</dbReference>
<evidence type="ECO:0000256" key="1">
    <source>
        <dbReference type="ARBA" id="ARBA00001962"/>
    </source>
</evidence>
<keyword evidence="5 6" id="KW-0067">ATP-binding</keyword>
<reference evidence="8 9" key="1">
    <citation type="submission" date="2019-11" db="EMBL/GenBank/DDBJ databases">
        <title>Winogradskyella ouciana sp. nov., isolated from the hadal seawater of the Mariana Trench.</title>
        <authorList>
            <person name="Liu R."/>
        </authorList>
    </citation>
    <scope>NUCLEOTIDE SEQUENCE [LARGE SCALE GENOMIC DNA]</scope>
    <source>
        <strain evidence="8 9">ZXX205</strain>
    </source>
</reference>
<dbReference type="InterPro" id="IPR009078">
    <property type="entry name" value="Ferritin-like_SF"/>
</dbReference>
<comment type="similarity">
    <text evidence="2">Belongs to the ribonucleoside diphosphate reductase small chain family.</text>
</comment>
<evidence type="ECO:0000256" key="6">
    <source>
        <dbReference type="PROSITE-ProRule" id="PRU00492"/>
    </source>
</evidence>
<dbReference type="UniPathway" id="UPA00326"/>
<dbReference type="PROSITE" id="PS51161">
    <property type="entry name" value="ATP_CONE"/>
    <property type="match status" value="1"/>
</dbReference>
<evidence type="ECO:0000256" key="2">
    <source>
        <dbReference type="ARBA" id="ARBA00009303"/>
    </source>
</evidence>
<accession>A0A7K1GCC3</accession>
<dbReference type="InterPro" id="IPR012348">
    <property type="entry name" value="RNR-like"/>
</dbReference>